<evidence type="ECO:0000313" key="2">
    <source>
        <dbReference type="Proteomes" id="UP000018144"/>
    </source>
</evidence>
<accession>U4LNN7</accession>
<name>U4LNN7_PYROM</name>
<organism evidence="1 2">
    <name type="scientific">Pyronema omphalodes (strain CBS 100304)</name>
    <name type="common">Pyronema confluens</name>
    <dbReference type="NCBI Taxonomy" id="1076935"/>
    <lineage>
        <taxon>Eukaryota</taxon>
        <taxon>Fungi</taxon>
        <taxon>Dikarya</taxon>
        <taxon>Ascomycota</taxon>
        <taxon>Pezizomycotina</taxon>
        <taxon>Pezizomycetes</taxon>
        <taxon>Pezizales</taxon>
        <taxon>Pyronemataceae</taxon>
        <taxon>Pyronema</taxon>
    </lineage>
</organism>
<sequence>MSGEGASVSMGEPL</sequence>
<reference evidence="1 2" key="1">
    <citation type="journal article" date="2013" name="PLoS Genet.">
        <title>The genome and development-dependent transcriptomes of Pyronema confluens: a window into fungal evolution.</title>
        <authorList>
            <person name="Traeger S."/>
            <person name="Altegoer F."/>
            <person name="Freitag M."/>
            <person name="Gabaldon T."/>
            <person name="Kempken F."/>
            <person name="Kumar A."/>
            <person name="Marcet-Houben M."/>
            <person name="Poggeler S."/>
            <person name="Stajich J.E."/>
            <person name="Nowrousian M."/>
        </authorList>
    </citation>
    <scope>NUCLEOTIDE SEQUENCE [LARGE SCALE GENOMIC DNA]</scope>
    <source>
        <strain evidence="2">CBS 100304</strain>
        <tissue evidence="1">Vegetative mycelium</tissue>
    </source>
</reference>
<gene>
    <name evidence="1" type="ORF">PCON_01804</name>
</gene>
<keyword evidence="2" id="KW-1185">Reference proteome</keyword>
<dbReference type="Proteomes" id="UP000018144">
    <property type="component" value="Unassembled WGS sequence"/>
</dbReference>
<protein>
    <submittedName>
        <fullName evidence="1">Uncharacterized protein</fullName>
    </submittedName>
</protein>
<proteinExistence type="predicted"/>
<evidence type="ECO:0000313" key="1">
    <source>
        <dbReference type="EMBL" id="CCX33766.1"/>
    </source>
</evidence>
<dbReference type="EMBL" id="HF936182">
    <property type="protein sequence ID" value="CCX33766.1"/>
    <property type="molecule type" value="Genomic_DNA"/>
</dbReference>